<dbReference type="VEuPathDB" id="FungiDB:YALI1_C11203g"/>
<dbReference type="AlphaFoldDB" id="A0A371CA23"/>
<evidence type="ECO:0008006" key="3">
    <source>
        <dbReference type="Google" id="ProtNLM"/>
    </source>
</evidence>
<dbReference type="VEuPathDB" id="FungiDB:YALI0_C02519g"/>
<name>A0A371CA23_YARLL</name>
<accession>A0A371CA23</accession>
<evidence type="ECO:0000313" key="1">
    <source>
        <dbReference type="EMBL" id="RDW27157.1"/>
    </source>
</evidence>
<protein>
    <recommendedName>
        <fullName evidence="3">F-box domain-containing protein</fullName>
    </recommendedName>
</protein>
<reference evidence="1 2" key="1">
    <citation type="submission" date="2018-07" db="EMBL/GenBank/DDBJ databases">
        <title>Draft Genome Assemblies for Five Robust Yarrowia lipolytica Strains Exhibiting High Lipid Production and Pentose Sugar Utilization and Sugar Alcohol Secretion from Undetoxified Lignocellulosic Biomass Hydrolysates.</title>
        <authorList>
            <consortium name="DOE Joint Genome Institute"/>
            <person name="Walker C."/>
            <person name="Ryu S."/>
            <person name="Na H."/>
            <person name="Zane M."/>
            <person name="LaButti K."/>
            <person name="Lipzen A."/>
            <person name="Haridas S."/>
            <person name="Barry K."/>
            <person name="Grigoriev I.V."/>
            <person name="Quarterman J."/>
            <person name="Slininger P."/>
            <person name="Dien B."/>
            <person name="Trinh C.T."/>
        </authorList>
    </citation>
    <scope>NUCLEOTIDE SEQUENCE [LARGE SCALE GENOMIC DNA]</scope>
    <source>
        <strain evidence="1 2">YB392</strain>
    </source>
</reference>
<organism evidence="1 2">
    <name type="scientific">Yarrowia lipolytica</name>
    <name type="common">Candida lipolytica</name>
    <dbReference type="NCBI Taxonomy" id="4952"/>
    <lineage>
        <taxon>Eukaryota</taxon>
        <taxon>Fungi</taxon>
        <taxon>Dikarya</taxon>
        <taxon>Ascomycota</taxon>
        <taxon>Saccharomycotina</taxon>
        <taxon>Dipodascomycetes</taxon>
        <taxon>Dipodascales</taxon>
        <taxon>Dipodascales incertae sedis</taxon>
        <taxon>Yarrowia</taxon>
    </lineage>
</organism>
<dbReference type="Proteomes" id="UP000256601">
    <property type="component" value="Unassembled WGS sequence"/>
</dbReference>
<gene>
    <name evidence="1" type="ORF">B0I71DRAFT_24575</name>
</gene>
<evidence type="ECO:0000313" key="2">
    <source>
        <dbReference type="Proteomes" id="UP000256601"/>
    </source>
</evidence>
<dbReference type="EMBL" id="KZ858967">
    <property type="protein sequence ID" value="RDW27157.1"/>
    <property type="molecule type" value="Genomic_DNA"/>
</dbReference>
<sequence length="522" mass="60287">MEATEIRLLILQEEPLDTLVALNETCRSWRSFMLAHDESLVRPKVLQRVPWMELVPEVGMGSWMDCARLIVARRRSLTKEPDKWWRFNERQATENYCLHELMRNTDIGYLPAENIDGGTLPDTFEPLFESEMAHVQGKYFLSPRGKVLDMTTIKLVGEPIERKRATVYSSLFAMDAAKTDGLWRTKCPRSGVTVESKVPFKVRQQKDDMLVISDTESGKTYIVKDAFLESSNFVFDPESAKCVHFPQYQPTYDLAMTPGWKGVICIEDIFFERGPGAQVKLYYCDLADKDSDRILLCKFPRPNNEDISTVIFYAGMMFLNVNISAMVPLWIDLERFQDTSHAFLGNKYCWRTVLMRTGSHIHYSCMDKWYDMIRSSDERWVSSWFGRQVGDLWTFKTYSVGDPGLHTCAPCPHFHPLASTIFVGRSAANQPIFYTVTKPLLETLDSFLYGKRFNQNGFPGGSVKTDPSKFWKKVIQEYDKNPFLAFTQFGDKRRHFVSDQSLTSERLEDPIGLSWLEEWGCQ</sequence>
<proteinExistence type="predicted"/>